<dbReference type="GO" id="GO:0016989">
    <property type="term" value="F:sigma factor antagonist activity"/>
    <property type="evidence" value="ECO:0007669"/>
    <property type="project" value="TreeGrafter"/>
</dbReference>
<dbReference type="Proteomes" id="UP000812270">
    <property type="component" value="Unassembled WGS sequence"/>
</dbReference>
<name>A0A9E2W391_9BACT</name>
<organism evidence="3 4">
    <name type="scientific">Pinibacter aurantiacus</name>
    <dbReference type="NCBI Taxonomy" id="2851599"/>
    <lineage>
        <taxon>Bacteria</taxon>
        <taxon>Pseudomonadati</taxon>
        <taxon>Bacteroidota</taxon>
        <taxon>Chitinophagia</taxon>
        <taxon>Chitinophagales</taxon>
        <taxon>Chitinophagaceae</taxon>
        <taxon>Pinibacter</taxon>
    </lineage>
</organism>
<comment type="caution">
    <text evidence="3">The sequence shown here is derived from an EMBL/GenBank/DDBJ whole genome shotgun (WGS) entry which is preliminary data.</text>
</comment>
<accession>A0A9E2W391</accession>
<protein>
    <submittedName>
        <fullName evidence="3">FecR family protein</fullName>
    </submittedName>
</protein>
<dbReference type="EMBL" id="JAHSPG010000011">
    <property type="protein sequence ID" value="MBV4358260.1"/>
    <property type="molecule type" value="Genomic_DNA"/>
</dbReference>
<feature type="domain" description="Protein FecR C-terminal" evidence="2">
    <location>
        <begin position="300"/>
        <end position="367"/>
    </location>
</feature>
<dbReference type="InterPro" id="IPR012373">
    <property type="entry name" value="Ferrdict_sens_TM"/>
</dbReference>
<evidence type="ECO:0000313" key="3">
    <source>
        <dbReference type="EMBL" id="MBV4358260.1"/>
    </source>
</evidence>
<dbReference type="RefSeq" id="WP_217791936.1">
    <property type="nucleotide sequence ID" value="NZ_JAHSPG010000011.1"/>
</dbReference>
<evidence type="ECO:0000259" key="2">
    <source>
        <dbReference type="Pfam" id="PF16344"/>
    </source>
</evidence>
<gene>
    <name evidence="3" type="ORF">KTO63_13930</name>
</gene>
<keyword evidence="4" id="KW-1185">Reference proteome</keyword>
<dbReference type="InterPro" id="IPR006860">
    <property type="entry name" value="FecR"/>
</dbReference>
<feature type="domain" description="FecR protein" evidence="1">
    <location>
        <begin position="154"/>
        <end position="243"/>
    </location>
</feature>
<dbReference type="Pfam" id="PF04773">
    <property type="entry name" value="FecR"/>
    <property type="match status" value="1"/>
</dbReference>
<sequence>MRNNPYKTIGDFIADTSFRDWILHTDPAAEVFWHNWSHMNPTKQDLMENAKELLYILKTSGKSISDEEIEIEIEKILSAIKEDPSLADNQTSISPNRTVIFFKRNWWKVAAAAVVAVVGVWTMNVSHKVAAVKESSYETFTVAVKKTADEFVNTTDSTQRIKLSDGSTVMLSPKSKFVYSGTTSEKREIYLDGEAIFDVAKNPSRPFIVYTNDLVTKVLGTTFWVKAYAYKKFTLVSVKTGKVSVFKKNLFSEKHDATPYELGGLVVTPNQMVILDEEKILRKKITDKPDVLPAPKTITFQFDSTPIKQVFAAMQEAYGINIVFDEETVANCSLSANMGSETFYEKLNLICRSINATYEIIDGSVVINTGGCH</sequence>
<evidence type="ECO:0000259" key="1">
    <source>
        <dbReference type="Pfam" id="PF04773"/>
    </source>
</evidence>
<reference evidence="3" key="1">
    <citation type="submission" date="2021-06" db="EMBL/GenBank/DDBJ databases">
        <authorList>
            <person name="Huq M.A."/>
        </authorList>
    </citation>
    <scope>NUCLEOTIDE SEQUENCE</scope>
    <source>
        <strain evidence="3">MAH-26</strain>
    </source>
</reference>
<dbReference type="PANTHER" id="PTHR30273:SF2">
    <property type="entry name" value="PROTEIN FECR"/>
    <property type="match status" value="1"/>
</dbReference>
<proteinExistence type="predicted"/>
<dbReference type="AlphaFoldDB" id="A0A9E2W391"/>
<dbReference type="InterPro" id="IPR032508">
    <property type="entry name" value="FecR_C"/>
</dbReference>
<evidence type="ECO:0000313" key="4">
    <source>
        <dbReference type="Proteomes" id="UP000812270"/>
    </source>
</evidence>
<dbReference type="PANTHER" id="PTHR30273">
    <property type="entry name" value="PERIPLASMIC SIGNAL SENSOR AND SIGMA FACTOR ACTIVATOR FECR-RELATED"/>
    <property type="match status" value="1"/>
</dbReference>
<dbReference type="Pfam" id="PF16344">
    <property type="entry name" value="FecR_C"/>
    <property type="match status" value="1"/>
</dbReference>